<evidence type="ECO:0000313" key="1">
    <source>
        <dbReference type="EMBL" id="DAD73984.1"/>
    </source>
</evidence>
<dbReference type="EMBL" id="BK014749">
    <property type="protein sequence ID" value="DAD73984.1"/>
    <property type="molecule type" value="Genomic_DNA"/>
</dbReference>
<accession>A0A8S5LVP7</accession>
<organism evidence="1">
    <name type="scientific">Podoviridae sp. ctc5632</name>
    <dbReference type="NCBI Taxonomy" id="2826565"/>
    <lineage>
        <taxon>Viruses</taxon>
        <taxon>Duplodnaviria</taxon>
        <taxon>Heunggongvirae</taxon>
        <taxon>Uroviricota</taxon>
        <taxon>Caudoviricetes</taxon>
    </lineage>
</organism>
<name>A0A8S5LVP7_9CAUD</name>
<protein>
    <submittedName>
        <fullName evidence="1">NikA, BACTERIAL CONJUGATION, RELAXASE, DNA</fullName>
    </submittedName>
</protein>
<reference evidence="1" key="1">
    <citation type="journal article" date="2021" name="Proc. Natl. Acad. Sci. U.S.A.">
        <title>A Catalog of Tens of Thousands of Viruses from Human Metagenomes Reveals Hidden Associations with Chronic Diseases.</title>
        <authorList>
            <person name="Tisza M.J."/>
            <person name="Buck C.B."/>
        </authorList>
    </citation>
    <scope>NUCLEOTIDE SEQUENCE</scope>
    <source>
        <strain evidence="1">Ctc5632</strain>
    </source>
</reference>
<sequence>MPSGGAREGAGRKPTPRAAVQIRLHPEDYEALKEAAAAAGLKPSTLAMKIILAPLYATR</sequence>
<proteinExistence type="predicted"/>